<evidence type="ECO:0000256" key="1">
    <source>
        <dbReference type="SAM" id="Phobius"/>
    </source>
</evidence>
<feature type="transmembrane region" description="Helical" evidence="1">
    <location>
        <begin position="143"/>
        <end position="169"/>
    </location>
</feature>
<dbReference type="AlphaFoldDB" id="A0A101I3E8"/>
<name>A0A101I3E8_UNCT6</name>
<keyword evidence="1" id="KW-1133">Transmembrane helix</keyword>
<reference evidence="3" key="1">
    <citation type="journal article" date="2015" name="MBio">
        <title>Genome-Resolved Metagenomic Analysis Reveals Roles for Candidate Phyla and Other Microbial Community Members in Biogeochemical Transformations in Oil Reservoirs.</title>
        <authorList>
            <person name="Hu P."/>
            <person name="Tom L."/>
            <person name="Singh A."/>
            <person name="Thomas B.C."/>
            <person name="Baker B.J."/>
            <person name="Piceno Y.M."/>
            <person name="Andersen G.L."/>
            <person name="Banfield J.F."/>
        </authorList>
    </citation>
    <scope>NUCLEOTIDE SEQUENCE [LARGE SCALE GENOMIC DNA]</scope>
</reference>
<protein>
    <submittedName>
        <fullName evidence="2">Uncharacterized protein</fullName>
    </submittedName>
</protein>
<gene>
    <name evidence="2" type="ORF">XE03_0059</name>
</gene>
<keyword evidence="1" id="KW-0472">Membrane</keyword>
<evidence type="ECO:0000313" key="3">
    <source>
        <dbReference type="Proteomes" id="UP000053467"/>
    </source>
</evidence>
<evidence type="ECO:0000313" key="2">
    <source>
        <dbReference type="EMBL" id="KUK88053.1"/>
    </source>
</evidence>
<organism evidence="2 3">
    <name type="scientific">candidate division TA06 bacterium 34_109</name>
    <dbReference type="NCBI Taxonomy" id="1635277"/>
    <lineage>
        <taxon>Bacteria</taxon>
        <taxon>Bacteria division TA06</taxon>
    </lineage>
</organism>
<dbReference type="Proteomes" id="UP000053467">
    <property type="component" value="Unassembled WGS sequence"/>
</dbReference>
<sequence length="174" mass="20052">MGENIIMKKLFYFLFLFSIFIYTFSNELIIRLEDPYNPCVIFVNGGSIGLTKDSTVLKNLDQGTYKISMFSELAFDKSKTEKDYAIYGLDLNENERNLKKMYSENYQKILNMGTETVFLTKDGTRTVFIRNKTVNNMLKTRDYTALICLSGTCLGLTGLFVLIGFFYILSLFNI</sequence>
<comment type="caution">
    <text evidence="2">The sequence shown here is derived from an EMBL/GenBank/DDBJ whole genome shotgun (WGS) entry which is preliminary data.</text>
</comment>
<keyword evidence="1" id="KW-0812">Transmembrane</keyword>
<accession>A0A101I3E8</accession>
<dbReference type="EMBL" id="LGGX01000001">
    <property type="protein sequence ID" value="KUK88053.1"/>
    <property type="molecule type" value="Genomic_DNA"/>
</dbReference>
<proteinExistence type="predicted"/>